<accession>A0A517SNL9</accession>
<evidence type="ECO:0000313" key="3">
    <source>
        <dbReference type="Proteomes" id="UP000315003"/>
    </source>
</evidence>
<protein>
    <submittedName>
        <fullName evidence="2">Uncharacterized protein</fullName>
    </submittedName>
</protein>
<proteinExistence type="predicted"/>
<name>A0A517SNL9_9BACT</name>
<dbReference type="Proteomes" id="UP000315003">
    <property type="component" value="Chromosome"/>
</dbReference>
<sequence length="56" mass="6078">MGQREPLIETAGKDANQGVAHLRVGDRVENMKSLPDAFQNSQQFGQPAKTGPKSLQ</sequence>
<organism evidence="2 3">
    <name type="scientific">Stieleria bergensis</name>
    <dbReference type="NCBI Taxonomy" id="2528025"/>
    <lineage>
        <taxon>Bacteria</taxon>
        <taxon>Pseudomonadati</taxon>
        <taxon>Planctomycetota</taxon>
        <taxon>Planctomycetia</taxon>
        <taxon>Pirellulales</taxon>
        <taxon>Pirellulaceae</taxon>
        <taxon>Stieleria</taxon>
    </lineage>
</organism>
<evidence type="ECO:0000313" key="2">
    <source>
        <dbReference type="EMBL" id="QDT57711.1"/>
    </source>
</evidence>
<gene>
    <name evidence="2" type="ORF">SV7mr_01950</name>
</gene>
<evidence type="ECO:0000256" key="1">
    <source>
        <dbReference type="SAM" id="MobiDB-lite"/>
    </source>
</evidence>
<keyword evidence="3" id="KW-1185">Reference proteome</keyword>
<reference evidence="2 3" key="1">
    <citation type="submission" date="2019-02" db="EMBL/GenBank/DDBJ databases">
        <title>Deep-cultivation of Planctomycetes and their phenomic and genomic characterization uncovers novel biology.</title>
        <authorList>
            <person name="Wiegand S."/>
            <person name="Jogler M."/>
            <person name="Boedeker C."/>
            <person name="Pinto D."/>
            <person name="Vollmers J."/>
            <person name="Rivas-Marin E."/>
            <person name="Kohn T."/>
            <person name="Peeters S.H."/>
            <person name="Heuer A."/>
            <person name="Rast P."/>
            <person name="Oberbeckmann S."/>
            <person name="Bunk B."/>
            <person name="Jeske O."/>
            <person name="Meyerdierks A."/>
            <person name="Storesund J.E."/>
            <person name="Kallscheuer N."/>
            <person name="Luecker S."/>
            <person name="Lage O.M."/>
            <person name="Pohl T."/>
            <person name="Merkel B.J."/>
            <person name="Hornburger P."/>
            <person name="Mueller R.-W."/>
            <person name="Bruemmer F."/>
            <person name="Labrenz M."/>
            <person name="Spormann A.M."/>
            <person name="Op den Camp H."/>
            <person name="Overmann J."/>
            <person name="Amann R."/>
            <person name="Jetten M.S.M."/>
            <person name="Mascher T."/>
            <person name="Medema M.H."/>
            <person name="Devos D.P."/>
            <person name="Kaster A.-K."/>
            <person name="Ovreas L."/>
            <person name="Rohde M."/>
            <person name="Galperin M.Y."/>
            <person name="Jogler C."/>
        </authorList>
    </citation>
    <scope>NUCLEOTIDE SEQUENCE [LARGE SCALE GENOMIC DNA]</scope>
    <source>
        <strain evidence="2 3">SV_7m_r</strain>
    </source>
</reference>
<dbReference type="EMBL" id="CP036272">
    <property type="protein sequence ID" value="QDT57711.1"/>
    <property type="molecule type" value="Genomic_DNA"/>
</dbReference>
<feature type="region of interest" description="Disordered" evidence="1">
    <location>
        <begin position="34"/>
        <end position="56"/>
    </location>
</feature>
<dbReference type="AlphaFoldDB" id="A0A517SNL9"/>